<dbReference type="EMBL" id="WNDQ01000008">
    <property type="protein sequence ID" value="KAF1022885.1"/>
    <property type="molecule type" value="Genomic_DNA"/>
</dbReference>
<reference evidence="2" key="1">
    <citation type="journal article" date="2020" name="MBio">
        <title>Horizontal gene transfer to a defensive symbiont with a reduced genome amongst a multipartite beetle microbiome.</title>
        <authorList>
            <person name="Waterworth S.C."/>
            <person name="Florez L.V."/>
            <person name="Rees E.R."/>
            <person name="Hertweck C."/>
            <person name="Kaltenpoth M."/>
            <person name="Kwan J.C."/>
        </authorList>
    </citation>
    <scope>NUCLEOTIDE SEQUENCE [LARGE SCALE GENOMIC DNA]</scope>
</reference>
<comment type="caution">
    <text evidence="1">The sequence shown here is derived from an EMBL/GenBank/DDBJ whole genome shotgun (WGS) entry which is preliminary data.</text>
</comment>
<dbReference type="InterPro" id="IPR011009">
    <property type="entry name" value="Kinase-like_dom_sf"/>
</dbReference>
<accession>A0A7V8FQZ9</accession>
<dbReference type="Proteomes" id="UP000461670">
    <property type="component" value="Unassembled WGS sequence"/>
</dbReference>
<proteinExistence type="predicted"/>
<name>A0A7V8FQZ9_9BURK</name>
<gene>
    <name evidence="1" type="ORF">GAK30_00824</name>
</gene>
<dbReference type="SUPFAM" id="SSF56112">
    <property type="entry name" value="Protein kinase-like (PK-like)"/>
    <property type="match status" value="1"/>
</dbReference>
<dbReference type="AlphaFoldDB" id="A0A7V8FQZ9"/>
<protein>
    <submittedName>
        <fullName evidence="1">Uncharacterized protein</fullName>
    </submittedName>
</protein>
<organism evidence="1 2">
    <name type="scientific">Paracidovorax wautersii</name>
    <dbReference type="NCBI Taxonomy" id="1177982"/>
    <lineage>
        <taxon>Bacteria</taxon>
        <taxon>Pseudomonadati</taxon>
        <taxon>Pseudomonadota</taxon>
        <taxon>Betaproteobacteria</taxon>
        <taxon>Burkholderiales</taxon>
        <taxon>Comamonadaceae</taxon>
        <taxon>Paracidovorax</taxon>
    </lineage>
</organism>
<evidence type="ECO:0000313" key="1">
    <source>
        <dbReference type="EMBL" id="KAF1022885.1"/>
    </source>
</evidence>
<evidence type="ECO:0000313" key="2">
    <source>
        <dbReference type="Proteomes" id="UP000461670"/>
    </source>
</evidence>
<sequence length="285" mass="30830">MTAPDYELALEQHAALVARIDAIVAASDKRVHKLHGGRDLAELPEGAVVWVKRAEPPHPSGLIGLYNLVMTPVPLLRSVPNRGGVAALDNESRRLRALAAQDVPVPQVVAQGAQWLATADAGAEPLQARLDRLLHARDDSGILSAWKQGLRAIANAHARGAYLSQCFARNMVVGPNDRIHFIDFEEDPGEVMTVAQAQVRDWALYVHSTAFFLQQREPAAAAMASAIAAAEAEVRTMLVKLMRRLRWLLALVPDAAWLGRDIARARAAGLLLGAVLKNLESTGRA</sequence>